<keyword evidence="5" id="KW-1185">Reference proteome</keyword>
<name>A0ABY4WM85_9BACL</name>
<dbReference type="InterPro" id="IPR001119">
    <property type="entry name" value="SLH_dom"/>
</dbReference>
<protein>
    <submittedName>
        <fullName evidence="4">S-layer homology domain-containing protein</fullName>
    </submittedName>
</protein>
<feature type="domain" description="SLH" evidence="3">
    <location>
        <begin position="694"/>
        <end position="752"/>
    </location>
</feature>
<dbReference type="Proteomes" id="UP001056500">
    <property type="component" value="Chromosome"/>
</dbReference>
<evidence type="ECO:0000313" key="4">
    <source>
        <dbReference type="EMBL" id="USG66955.1"/>
    </source>
</evidence>
<keyword evidence="1" id="KW-0175">Coiled coil</keyword>
<feature type="signal peptide" evidence="2">
    <location>
        <begin position="1"/>
        <end position="24"/>
    </location>
</feature>
<reference evidence="4" key="1">
    <citation type="submission" date="2022-06" db="EMBL/GenBank/DDBJ databases">
        <title>Genome sequencing of Brevibacillus sp. BB3-R1.</title>
        <authorList>
            <person name="Heo J."/>
            <person name="Lee D."/>
            <person name="Won M."/>
            <person name="Han B.-H."/>
            <person name="Hong S.-B."/>
            <person name="Kwon S.-W."/>
        </authorList>
    </citation>
    <scope>NUCLEOTIDE SEQUENCE</scope>
    <source>
        <strain evidence="4">BB3-R1</strain>
    </source>
</reference>
<dbReference type="RefSeq" id="WP_251874059.1">
    <property type="nucleotide sequence ID" value="NZ_CP098755.1"/>
</dbReference>
<dbReference type="PROSITE" id="PS51272">
    <property type="entry name" value="SLH"/>
    <property type="match status" value="3"/>
</dbReference>
<feature type="domain" description="SLH" evidence="3">
    <location>
        <begin position="557"/>
        <end position="619"/>
    </location>
</feature>
<dbReference type="Pfam" id="PF16244">
    <property type="entry name" value="DUF4901"/>
    <property type="match status" value="2"/>
</dbReference>
<accession>A0ABY4WM85</accession>
<dbReference type="Pfam" id="PF00395">
    <property type="entry name" value="SLH"/>
    <property type="match status" value="3"/>
</dbReference>
<sequence>MTRRKQSWGMIAGLSTAVLLTSFAAPSGYLAGGTAVFAAEAGAKSLSREEAVKKAEGYVAIPAGYKLERASYLDPATEGPFNEPPSWQVSWEKGSDSRIFMSIDAQTGQLLRFYQYTEELQSGSGKTDVGEEKALSKAEEFLKKVTAKEEIAKLSKPNEFAGPSPFFSAWGEYGFSFTRIENDIPFLENGITVVVSNNGEVVRYDRMWNTGTLPSPKDVLDQEEAEKRMAELIGPSLVYVDKAFLTGRYEQDRGKYQLVYRYQEHDPQFLDAHSGKPLNQLGLEATESSLKPLGTTVRKSANDDQVITKEEAQKIADQVIKLLPGSYRSEGNRGSGSSSGPDGIERRNWSFEYTPLHIQGKNVDKVELRISDRGQLIEYSSKDRFYNRETNRKIEKAVPYEKSVESATQLVKALLSDQLGEIYLINRPPLEKLRADQLERGKYDTILFGKMKDGIPIEDADFEVIVNPETGEAESLNFWRREHVNLEEQAKAKIDREAAKKAEQENKQVKLTYYLPQGRYFGGVLDNSNPLLVYRYVGDSGYVDAHSGEWVNLKKQQPEGSASDIADHPNQEDLQFAIRQGLLTVTDGKVEPDKEVTRGEAAAIWVRLMDRIEFHYQFRSFRSDDDEARQPYRFEDVDAKHPLYNVIQKGVQAGVIAKEGKRFEPDRAITRAEAADLVARLLGYGDLLDKTEIFNAPYKDVPKQSVPAAALVHAHGLLSESGKGSFDPNGTLTRAEMAKLIKQLLELKKENK</sequence>
<organism evidence="4 5">
    <name type="scientific">Brevibacillus ruminantium</name>
    <dbReference type="NCBI Taxonomy" id="2950604"/>
    <lineage>
        <taxon>Bacteria</taxon>
        <taxon>Bacillati</taxon>
        <taxon>Bacillota</taxon>
        <taxon>Bacilli</taxon>
        <taxon>Bacillales</taxon>
        <taxon>Paenibacillaceae</taxon>
        <taxon>Brevibacillus</taxon>
    </lineage>
</organism>
<feature type="domain" description="SLH" evidence="3">
    <location>
        <begin position="630"/>
        <end position="692"/>
    </location>
</feature>
<evidence type="ECO:0000313" key="5">
    <source>
        <dbReference type="Proteomes" id="UP001056500"/>
    </source>
</evidence>
<evidence type="ECO:0000256" key="2">
    <source>
        <dbReference type="SAM" id="SignalP"/>
    </source>
</evidence>
<feature type="chain" id="PRO_5045464880" evidence="2">
    <location>
        <begin position="25"/>
        <end position="752"/>
    </location>
</feature>
<feature type="coiled-coil region" evidence="1">
    <location>
        <begin position="476"/>
        <end position="507"/>
    </location>
</feature>
<gene>
    <name evidence="4" type="ORF">NDK47_06560</name>
</gene>
<dbReference type="EMBL" id="CP098755">
    <property type="protein sequence ID" value="USG66955.1"/>
    <property type="molecule type" value="Genomic_DNA"/>
</dbReference>
<evidence type="ECO:0000256" key="1">
    <source>
        <dbReference type="SAM" id="Coils"/>
    </source>
</evidence>
<evidence type="ECO:0000259" key="3">
    <source>
        <dbReference type="PROSITE" id="PS51272"/>
    </source>
</evidence>
<proteinExistence type="predicted"/>
<keyword evidence="2" id="KW-0732">Signal</keyword>
<dbReference type="InterPro" id="IPR032599">
    <property type="entry name" value="YcdB/YcdC_rep_domain"/>
</dbReference>